<feature type="domain" description="HTH cro/C1-type" evidence="1">
    <location>
        <begin position="7"/>
        <end position="62"/>
    </location>
</feature>
<organism evidence="2 3">
    <name type="scientific">Christiangramia antarctica</name>
    <dbReference type="NCBI Taxonomy" id="2058158"/>
    <lineage>
        <taxon>Bacteria</taxon>
        <taxon>Pseudomonadati</taxon>
        <taxon>Bacteroidota</taxon>
        <taxon>Flavobacteriia</taxon>
        <taxon>Flavobacteriales</taxon>
        <taxon>Flavobacteriaceae</taxon>
        <taxon>Christiangramia</taxon>
    </lineage>
</organism>
<proteinExistence type="predicted"/>
<name>A0ABW5WYP9_9FLAO</name>
<comment type="caution">
    <text evidence="2">The sequence shown here is derived from an EMBL/GenBank/DDBJ whole genome shotgun (WGS) entry which is preliminary data.</text>
</comment>
<evidence type="ECO:0000313" key="2">
    <source>
        <dbReference type="EMBL" id="MFD2831657.1"/>
    </source>
</evidence>
<accession>A0ABW5WYP9</accession>
<dbReference type="RefSeq" id="WP_251741423.1">
    <property type="nucleotide sequence ID" value="NZ_JBHUOJ010000001.1"/>
</dbReference>
<dbReference type="CDD" id="cd00093">
    <property type="entry name" value="HTH_XRE"/>
    <property type="match status" value="1"/>
</dbReference>
<protein>
    <submittedName>
        <fullName evidence="2">Helix-turn-helix domain-containing protein</fullName>
    </submittedName>
</protein>
<dbReference type="Pfam" id="PF01381">
    <property type="entry name" value="HTH_3"/>
    <property type="match status" value="1"/>
</dbReference>
<dbReference type="InterPro" id="IPR010982">
    <property type="entry name" value="Lambda_DNA-bd_dom_sf"/>
</dbReference>
<keyword evidence="3" id="KW-1185">Reference proteome</keyword>
<dbReference type="InterPro" id="IPR001387">
    <property type="entry name" value="Cro/C1-type_HTH"/>
</dbReference>
<dbReference type="Gene3D" id="1.10.260.40">
    <property type="entry name" value="lambda repressor-like DNA-binding domains"/>
    <property type="match status" value="1"/>
</dbReference>
<dbReference type="SMART" id="SM00530">
    <property type="entry name" value="HTH_XRE"/>
    <property type="match status" value="1"/>
</dbReference>
<evidence type="ECO:0000259" key="1">
    <source>
        <dbReference type="PROSITE" id="PS50943"/>
    </source>
</evidence>
<reference evidence="3" key="1">
    <citation type="journal article" date="2019" name="Int. J. Syst. Evol. Microbiol.">
        <title>The Global Catalogue of Microorganisms (GCM) 10K type strain sequencing project: providing services to taxonomists for standard genome sequencing and annotation.</title>
        <authorList>
            <consortium name="The Broad Institute Genomics Platform"/>
            <consortium name="The Broad Institute Genome Sequencing Center for Infectious Disease"/>
            <person name="Wu L."/>
            <person name="Ma J."/>
        </authorList>
    </citation>
    <scope>NUCLEOTIDE SEQUENCE [LARGE SCALE GENOMIC DNA]</scope>
    <source>
        <strain evidence="3">KCTC 52925</strain>
    </source>
</reference>
<dbReference type="Proteomes" id="UP001597438">
    <property type="component" value="Unassembled WGS sequence"/>
</dbReference>
<dbReference type="PROSITE" id="PS50943">
    <property type="entry name" value="HTH_CROC1"/>
    <property type="match status" value="1"/>
</dbReference>
<dbReference type="SUPFAM" id="SSF47413">
    <property type="entry name" value="lambda repressor-like DNA-binding domains"/>
    <property type="match status" value="1"/>
</dbReference>
<evidence type="ECO:0000313" key="3">
    <source>
        <dbReference type="Proteomes" id="UP001597438"/>
    </source>
</evidence>
<gene>
    <name evidence="2" type="ORF">ACFSYS_00050</name>
</gene>
<dbReference type="EMBL" id="JBHUOJ010000001">
    <property type="protein sequence ID" value="MFD2831657.1"/>
    <property type="molecule type" value="Genomic_DNA"/>
</dbReference>
<sequence>MKIGDNIQEIRERERNYKRSYVASCLGISTRAYCNIENNITDITLNRLVEIAEIMECDPLYILQYKELNNKLSNPNKPLDVVQSNHGKKDIILQKELLETQKHILELLKNLLERNKIKL</sequence>